<comment type="caution">
    <text evidence="4">The sequence shown here is derived from an EMBL/GenBank/DDBJ whole genome shotgun (WGS) entry which is preliminary data.</text>
</comment>
<dbReference type="Gene3D" id="3.30.559.10">
    <property type="entry name" value="Chloramphenicol acetyltransferase-like domain"/>
    <property type="match status" value="2"/>
</dbReference>
<evidence type="ECO:0000256" key="2">
    <source>
        <dbReference type="ARBA" id="ARBA00022679"/>
    </source>
</evidence>
<sequence>MSKNAKKSVTIISSTVVRPTDETPKGSLWLSRLDMMPRQPYSHTRVFFVYEQKKTQNIPPPPSSTPFFNTDILKKSLEKALVLYYTLAGRLNFNKSNGRYEIDCNAEGVLFIEAETECSLTDLGSETNPNTELEKELAPTCDYSKELSTIPLLMVQLTRFKCGGVCLGFLQHHHIGDGLSYFRFINSWARLAKGIHIDINPVHDRFKFIAPRDPPRFDSLDLNCMEPPLPPLNLHGTKSSTTNRKFVISEGQINVLKQEVMSSQELVLSSYEITTFAVLAGHVWRSACRARNLSQDQDVQLSIPVDGRPILKNPALPLGYTGNMTVVATCKAKAGDIVHKPLWYAVSKVCEALTNIKDSECFRSAIDYIETRPSLESLIRGTHTYTCPNLWINSLTKMPIKEADFGWGEPKFFRHGWVQSEGHSGILQSENDGNWLLSITLFSVHMISFEKYMYEFKQSRL</sequence>
<dbReference type="Proteomes" id="UP001443914">
    <property type="component" value="Unassembled WGS sequence"/>
</dbReference>
<keyword evidence="3" id="KW-0012">Acyltransferase</keyword>
<dbReference type="EMBL" id="JBDFQZ010000007">
    <property type="protein sequence ID" value="KAK9707338.1"/>
    <property type="molecule type" value="Genomic_DNA"/>
</dbReference>
<keyword evidence="5" id="KW-1185">Reference proteome</keyword>
<evidence type="ECO:0000256" key="3">
    <source>
        <dbReference type="ARBA" id="ARBA00023315"/>
    </source>
</evidence>
<gene>
    <name evidence="4" type="ORF">RND81_07G190400</name>
</gene>
<dbReference type="PANTHER" id="PTHR31642:SF11">
    <property type="entry name" value="SHIKIMATE O-HYDROXYCINNAMOYLTRANSFERASE"/>
    <property type="match status" value="1"/>
</dbReference>
<comment type="similarity">
    <text evidence="1">Belongs to the plant acyltransferase family.</text>
</comment>
<organism evidence="4 5">
    <name type="scientific">Saponaria officinalis</name>
    <name type="common">Common soapwort</name>
    <name type="synonym">Lychnis saponaria</name>
    <dbReference type="NCBI Taxonomy" id="3572"/>
    <lineage>
        <taxon>Eukaryota</taxon>
        <taxon>Viridiplantae</taxon>
        <taxon>Streptophyta</taxon>
        <taxon>Embryophyta</taxon>
        <taxon>Tracheophyta</taxon>
        <taxon>Spermatophyta</taxon>
        <taxon>Magnoliopsida</taxon>
        <taxon>eudicotyledons</taxon>
        <taxon>Gunneridae</taxon>
        <taxon>Pentapetalae</taxon>
        <taxon>Caryophyllales</taxon>
        <taxon>Caryophyllaceae</taxon>
        <taxon>Caryophylleae</taxon>
        <taxon>Saponaria</taxon>
    </lineage>
</organism>
<dbReference type="PANTHER" id="PTHR31642">
    <property type="entry name" value="TRICHOTHECENE 3-O-ACETYLTRANSFERASE"/>
    <property type="match status" value="1"/>
</dbReference>
<evidence type="ECO:0000313" key="4">
    <source>
        <dbReference type="EMBL" id="KAK9707338.1"/>
    </source>
</evidence>
<dbReference type="Pfam" id="PF02458">
    <property type="entry name" value="Transferase"/>
    <property type="match status" value="1"/>
</dbReference>
<name>A0AAW1JUV5_SAPOF</name>
<protein>
    <submittedName>
        <fullName evidence="4">Uncharacterized protein</fullName>
    </submittedName>
</protein>
<evidence type="ECO:0000256" key="1">
    <source>
        <dbReference type="ARBA" id="ARBA00009861"/>
    </source>
</evidence>
<dbReference type="GO" id="GO:0016747">
    <property type="term" value="F:acyltransferase activity, transferring groups other than amino-acyl groups"/>
    <property type="evidence" value="ECO:0007669"/>
    <property type="project" value="TreeGrafter"/>
</dbReference>
<evidence type="ECO:0000313" key="5">
    <source>
        <dbReference type="Proteomes" id="UP001443914"/>
    </source>
</evidence>
<dbReference type="InterPro" id="IPR050317">
    <property type="entry name" value="Plant_Fungal_Acyltransferase"/>
</dbReference>
<proteinExistence type="inferred from homology"/>
<keyword evidence="2" id="KW-0808">Transferase</keyword>
<dbReference type="AlphaFoldDB" id="A0AAW1JUV5"/>
<reference evidence="4" key="1">
    <citation type="submission" date="2024-03" db="EMBL/GenBank/DDBJ databases">
        <title>WGS assembly of Saponaria officinalis var. Norfolk2.</title>
        <authorList>
            <person name="Jenkins J."/>
            <person name="Shu S."/>
            <person name="Grimwood J."/>
            <person name="Barry K."/>
            <person name="Goodstein D."/>
            <person name="Schmutz J."/>
            <person name="Leebens-Mack J."/>
            <person name="Osbourn A."/>
        </authorList>
    </citation>
    <scope>NUCLEOTIDE SEQUENCE [LARGE SCALE GENOMIC DNA]</scope>
    <source>
        <strain evidence="4">JIC</strain>
    </source>
</reference>
<accession>A0AAW1JUV5</accession>
<dbReference type="InterPro" id="IPR023213">
    <property type="entry name" value="CAT-like_dom_sf"/>
</dbReference>